<dbReference type="EMBL" id="CAXKWB010015103">
    <property type="protein sequence ID" value="CAL4112669.1"/>
    <property type="molecule type" value="Genomic_DNA"/>
</dbReference>
<dbReference type="Proteomes" id="UP001497623">
    <property type="component" value="Unassembled WGS sequence"/>
</dbReference>
<protein>
    <submittedName>
        <fullName evidence="3">Uncharacterized protein</fullName>
    </submittedName>
</protein>
<comment type="caution">
    <text evidence="3">The sequence shown here is derived from an EMBL/GenBank/DDBJ whole genome shotgun (WGS) entry which is preliminary data.</text>
</comment>
<feature type="region of interest" description="Disordered" evidence="1">
    <location>
        <begin position="119"/>
        <end position="154"/>
    </location>
</feature>
<accession>A0AAV2R347</accession>
<keyword evidence="4" id="KW-1185">Reference proteome</keyword>
<keyword evidence="2" id="KW-0732">Signal</keyword>
<feature type="compositionally biased region" description="Basic residues" evidence="1">
    <location>
        <begin position="142"/>
        <end position="151"/>
    </location>
</feature>
<organism evidence="3 4">
    <name type="scientific">Meganyctiphanes norvegica</name>
    <name type="common">Northern krill</name>
    <name type="synonym">Thysanopoda norvegica</name>
    <dbReference type="NCBI Taxonomy" id="48144"/>
    <lineage>
        <taxon>Eukaryota</taxon>
        <taxon>Metazoa</taxon>
        <taxon>Ecdysozoa</taxon>
        <taxon>Arthropoda</taxon>
        <taxon>Crustacea</taxon>
        <taxon>Multicrustacea</taxon>
        <taxon>Malacostraca</taxon>
        <taxon>Eumalacostraca</taxon>
        <taxon>Eucarida</taxon>
        <taxon>Euphausiacea</taxon>
        <taxon>Euphausiidae</taxon>
        <taxon>Meganyctiphanes</taxon>
    </lineage>
</organism>
<reference evidence="3 4" key="1">
    <citation type="submission" date="2024-05" db="EMBL/GenBank/DDBJ databases">
        <authorList>
            <person name="Wallberg A."/>
        </authorList>
    </citation>
    <scope>NUCLEOTIDE SEQUENCE [LARGE SCALE GENOMIC DNA]</scope>
</reference>
<dbReference type="AlphaFoldDB" id="A0AAV2R347"/>
<proteinExistence type="predicted"/>
<feature type="chain" id="PRO_5043662870" evidence="2">
    <location>
        <begin position="23"/>
        <end position="176"/>
    </location>
</feature>
<name>A0AAV2R347_MEGNR</name>
<evidence type="ECO:0000313" key="4">
    <source>
        <dbReference type="Proteomes" id="UP001497623"/>
    </source>
</evidence>
<evidence type="ECO:0000313" key="3">
    <source>
        <dbReference type="EMBL" id="CAL4112669.1"/>
    </source>
</evidence>
<gene>
    <name evidence="3" type="ORF">MNOR_LOCUS19947</name>
</gene>
<evidence type="ECO:0000256" key="2">
    <source>
        <dbReference type="SAM" id="SignalP"/>
    </source>
</evidence>
<evidence type="ECO:0000256" key="1">
    <source>
        <dbReference type="SAM" id="MobiDB-lite"/>
    </source>
</evidence>
<feature type="signal peptide" evidence="2">
    <location>
        <begin position="1"/>
        <end position="22"/>
    </location>
</feature>
<sequence length="176" mass="19461">MVAQALLLWSLVAVCWINSSDAAVTTTSPFGYCLKGWCKNFKGEYACCEKVKKPTITCPVDKRPTGNCDLPIDYQRGPLVGPQPCDYDHQCGGDALCCWDSCLGGHVCKYPELTITPIHPPSRPPVTKAKPITRPPPPPRRPITRKPKPVVKKPSFTQTSFTLQEINLLLQTLRAK</sequence>